<sequence>MYYPKPVSYENKGTKIASAVIRGGPLAPNIYGRVIFMDVPGGTQVYVDVYGLPEYKPAEGENPPIGPHGFHIHQYGNCTVGDPENPFQAAGDHWNPTNQPHGNHAGDLPVLFSNHGRAFMCFFTDKFKVADVVGKSVIIHQNPDDYRTQPAGASGKRLACGVIIR</sequence>
<dbReference type="OrthoDB" id="9792957at2"/>
<dbReference type="GO" id="GO:0005507">
    <property type="term" value="F:copper ion binding"/>
    <property type="evidence" value="ECO:0007669"/>
    <property type="project" value="InterPro"/>
</dbReference>
<dbReference type="InterPro" id="IPR001424">
    <property type="entry name" value="SOD_Cu_Zn_dom"/>
</dbReference>
<name>A0A2K2FN11_9CLOT</name>
<dbReference type="PANTHER" id="PTHR10003">
    <property type="entry name" value="SUPEROXIDE DISMUTASE CU-ZN -RELATED"/>
    <property type="match status" value="1"/>
</dbReference>
<dbReference type="InterPro" id="IPR036423">
    <property type="entry name" value="SOD-like_Cu/Zn_dom_sf"/>
</dbReference>
<dbReference type="AlphaFoldDB" id="A0A2K2FN11"/>
<comment type="caution">
    <text evidence="3">The sequence shown here is derived from an EMBL/GenBank/DDBJ whole genome shotgun (WGS) entry which is preliminary data.</text>
</comment>
<dbReference type="Pfam" id="PF00080">
    <property type="entry name" value="Sod_Cu"/>
    <property type="match status" value="1"/>
</dbReference>
<gene>
    <name evidence="3" type="ORF">CDQ84_00395</name>
</gene>
<dbReference type="CDD" id="cd00305">
    <property type="entry name" value="Cu-Zn_Superoxide_Dismutase"/>
    <property type="match status" value="1"/>
</dbReference>
<dbReference type="RefSeq" id="WP_103079732.1">
    <property type="nucleotide sequence ID" value="NZ_CP021850.1"/>
</dbReference>
<accession>A0A2K2FN11</accession>
<dbReference type="Gene3D" id="2.60.40.200">
    <property type="entry name" value="Superoxide dismutase, copper/zinc binding domain"/>
    <property type="match status" value="1"/>
</dbReference>
<dbReference type="InterPro" id="IPR024134">
    <property type="entry name" value="SOD_Cu/Zn_/chaperone"/>
</dbReference>
<evidence type="ECO:0000259" key="2">
    <source>
        <dbReference type="Pfam" id="PF00080"/>
    </source>
</evidence>
<organism evidence="3 4">
    <name type="scientific">Clostridium thermosuccinogenes</name>
    <dbReference type="NCBI Taxonomy" id="84032"/>
    <lineage>
        <taxon>Bacteria</taxon>
        <taxon>Bacillati</taxon>
        <taxon>Bacillota</taxon>
        <taxon>Clostridia</taxon>
        <taxon>Eubacteriales</taxon>
        <taxon>Clostridiaceae</taxon>
        <taxon>Clostridium</taxon>
    </lineage>
</organism>
<dbReference type="KEGG" id="cthd:CDO33_16385"/>
<evidence type="ECO:0000313" key="3">
    <source>
        <dbReference type="EMBL" id="PNU01503.1"/>
    </source>
</evidence>
<comment type="similarity">
    <text evidence="1">Belongs to the Cu-Zn superoxide dismutase family.</text>
</comment>
<keyword evidence="4" id="KW-1185">Reference proteome</keyword>
<evidence type="ECO:0000313" key="4">
    <source>
        <dbReference type="Proteomes" id="UP000236151"/>
    </source>
</evidence>
<dbReference type="SUPFAM" id="SSF49329">
    <property type="entry name" value="Cu,Zn superoxide dismutase-like"/>
    <property type="match status" value="1"/>
</dbReference>
<protein>
    <submittedName>
        <fullName evidence="3">Superoxide dismutase</fullName>
    </submittedName>
</protein>
<dbReference type="Proteomes" id="UP000236151">
    <property type="component" value="Unassembled WGS sequence"/>
</dbReference>
<evidence type="ECO:0000256" key="1">
    <source>
        <dbReference type="ARBA" id="ARBA00010457"/>
    </source>
</evidence>
<reference evidence="3 4" key="1">
    <citation type="submission" date="2017-06" db="EMBL/GenBank/DDBJ databases">
        <title>Investigating the central metabolism of Clostridium thermosuccinogenes.</title>
        <authorList>
            <person name="Koendjbiharie J.G."/>
            <person name="van Kranenburg R."/>
        </authorList>
    </citation>
    <scope>NUCLEOTIDE SEQUENCE [LARGE SCALE GENOMIC DNA]</scope>
    <source>
        <strain evidence="3 4">DSM 5806</strain>
    </source>
</reference>
<dbReference type="EMBL" id="NIOJ01000001">
    <property type="protein sequence ID" value="PNU01503.1"/>
    <property type="molecule type" value="Genomic_DNA"/>
</dbReference>
<dbReference type="GO" id="GO:0006801">
    <property type="term" value="P:superoxide metabolic process"/>
    <property type="evidence" value="ECO:0007669"/>
    <property type="project" value="InterPro"/>
</dbReference>
<proteinExistence type="inferred from homology"/>
<feature type="domain" description="Superoxide dismutase copper/zinc binding" evidence="2">
    <location>
        <begin position="59"/>
        <end position="163"/>
    </location>
</feature>